<protein>
    <submittedName>
        <fullName evidence="2">CRISPR-associated protein</fullName>
    </submittedName>
</protein>
<sequence length="383" mass="43749">MRNTLICTVGTSLFGNLKNTQEETFKQAFEEKNWQKLTLLLLDKENTNRICGAEINSIARICEKKFLSSLERLIFLVSDTEDGKQTGEILKLYYNNSRNKLQFKNVICRELQGLRDDDVKSFKQQGLKSLVREISTEAEKFSPEQIAINATGGYKAQISFAGMIGQALGIPVYYLFERFSEVIELPPQPVALDLAFWLNNYPLFEFLETEQIIAKSEIKNMLAEIMSELEIKKLLDGDYIKSLIDEELIDEIVHVTLSAMGVLFNKRSRLEFAKQETTLLSLIPQDNTELQKKQIHLRDDHGKDKLQAFAEDICGSPYVKKIINSLPFNPKQTNPIRRTKPNGIIEFVITWTDQGLGLCIQTTGRNLAETNTIAIHLKEKYSK</sequence>
<evidence type="ECO:0000259" key="1">
    <source>
        <dbReference type="Pfam" id="PF09651"/>
    </source>
</evidence>
<dbReference type="EMBL" id="JAHHHW010000120">
    <property type="protein sequence ID" value="MBW4434105.1"/>
    <property type="molecule type" value="Genomic_DNA"/>
</dbReference>
<dbReference type="Gene3D" id="3.40.50.10770">
    <property type="entry name" value="Hypothetical protein VC1899 like domain (Restriction endonuclease-like)"/>
    <property type="match status" value="1"/>
</dbReference>
<dbReference type="CDD" id="cd09742">
    <property type="entry name" value="Csm6_III-A"/>
    <property type="match status" value="1"/>
</dbReference>
<name>A0A9E3HC83_9NOST</name>
<accession>A0A9E3HC83</accession>
<reference evidence="2" key="1">
    <citation type="submission" date="2021-05" db="EMBL/GenBank/DDBJ databases">
        <authorList>
            <person name="Pietrasiak N."/>
            <person name="Ward R."/>
            <person name="Stajich J.E."/>
            <person name="Kurbessoian T."/>
        </authorList>
    </citation>
    <scope>NUCLEOTIDE SEQUENCE</scope>
    <source>
        <strain evidence="2">HA4357-MV3</strain>
    </source>
</reference>
<evidence type="ECO:0000313" key="2">
    <source>
        <dbReference type="EMBL" id="MBW4434105.1"/>
    </source>
</evidence>
<gene>
    <name evidence="2" type="ORF">KME28_20915</name>
</gene>
<proteinExistence type="predicted"/>
<dbReference type="Pfam" id="PF09651">
    <property type="entry name" value="Cas_APE2256"/>
    <property type="match status" value="1"/>
</dbReference>
<dbReference type="NCBIfam" id="TIGR02619">
    <property type="entry name" value="putative CRISPR-associated protein, APE2256 family"/>
    <property type="match status" value="1"/>
</dbReference>
<evidence type="ECO:0000313" key="3">
    <source>
        <dbReference type="Proteomes" id="UP000813215"/>
    </source>
</evidence>
<organism evidence="2 3">
    <name type="scientific">Pelatocladus maniniholoensis HA4357-MV3</name>
    <dbReference type="NCBI Taxonomy" id="1117104"/>
    <lineage>
        <taxon>Bacteria</taxon>
        <taxon>Bacillati</taxon>
        <taxon>Cyanobacteriota</taxon>
        <taxon>Cyanophyceae</taxon>
        <taxon>Nostocales</taxon>
        <taxon>Nostocaceae</taxon>
        <taxon>Pelatocladus</taxon>
    </lineage>
</organism>
<dbReference type="AlphaFoldDB" id="A0A9E3HC83"/>
<dbReference type="InterPro" id="IPR013442">
    <property type="entry name" value="SSO1393-like"/>
</dbReference>
<reference evidence="2" key="2">
    <citation type="journal article" date="2022" name="Microbiol. Resour. Announc.">
        <title>Metagenome Sequencing to Explore Phylogenomics of Terrestrial Cyanobacteria.</title>
        <authorList>
            <person name="Ward R.D."/>
            <person name="Stajich J.E."/>
            <person name="Johansen J.R."/>
            <person name="Huntemann M."/>
            <person name="Clum A."/>
            <person name="Foster B."/>
            <person name="Foster B."/>
            <person name="Roux S."/>
            <person name="Palaniappan K."/>
            <person name="Varghese N."/>
            <person name="Mukherjee S."/>
            <person name="Reddy T.B.K."/>
            <person name="Daum C."/>
            <person name="Copeland A."/>
            <person name="Chen I.A."/>
            <person name="Ivanova N.N."/>
            <person name="Kyrpides N.C."/>
            <person name="Shapiro N."/>
            <person name="Eloe-Fadrosh E.A."/>
            <person name="Pietrasiak N."/>
        </authorList>
    </citation>
    <scope>NUCLEOTIDE SEQUENCE</scope>
    <source>
        <strain evidence="2">HA4357-MV3</strain>
    </source>
</reference>
<dbReference type="Proteomes" id="UP000813215">
    <property type="component" value="Unassembled WGS sequence"/>
</dbReference>
<feature type="domain" description="CRISPR system ring nuclease SSO1393-like" evidence="1">
    <location>
        <begin position="51"/>
        <end position="187"/>
    </location>
</feature>
<comment type="caution">
    <text evidence="2">The sequence shown here is derived from an EMBL/GenBank/DDBJ whole genome shotgun (WGS) entry which is preliminary data.</text>
</comment>